<dbReference type="Proteomes" id="UP000203989">
    <property type="component" value="Segment"/>
</dbReference>
<proteinExistence type="predicted"/>
<evidence type="ECO:0000313" key="3">
    <source>
        <dbReference type="Proteomes" id="UP000203989"/>
    </source>
</evidence>
<reference evidence="2 3" key="1">
    <citation type="journal article" date="2016" name="Front. Microbiol.">
        <title>Characterization of Novel Bacteriophages for Biocontrol of Bacterial Blight in Leek Caused by Pseudomonas syringae pv. porri.</title>
        <authorList>
            <person name="Rombouts S."/>
            <person name="Lavigne R."/>
        </authorList>
    </citation>
    <scope>NUCLEOTIDE SEQUENCE [LARGE SCALE GENOMIC DNA]</scope>
</reference>
<feature type="region of interest" description="Disordered" evidence="1">
    <location>
        <begin position="25"/>
        <end position="46"/>
    </location>
</feature>
<gene>
    <name evidence="2" type="ORF">vB_PsyM_KIL1_0152</name>
</gene>
<dbReference type="RefSeq" id="YP_009276081.1">
    <property type="nucleotide sequence ID" value="NC_030934.1"/>
</dbReference>
<protein>
    <submittedName>
        <fullName evidence="2">Uncharacterized protein</fullName>
    </submittedName>
</protein>
<dbReference type="EMBL" id="KU130126">
    <property type="protein sequence ID" value="AMR57399.1"/>
    <property type="molecule type" value="Genomic_DNA"/>
</dbReference>
<dbReference type="KEGG" id="vg:28802545"/>
<evidence type="ECO:0000256" key="1">
    <source>
        <dbReference type="SAM" id="MobiDB-lite"/>
    </source>
</evidence>
<dbReference type="GeneID" id="28802545"/>
<accession>A0A142IDU4</accession>
<name>A0A142IDU4_9CAUD</name>
<organism evidence="2 3">
    <name type="scientific">Pseudomonas phage vB_PsyM_KIL1</name>
    <dbReference type="NCBI Taxonomy" id="1777065"/>
    <lineage>
        <taxon>Viruses</taxon>
        <taxon>Duplodnaviria</taxon>
        <taxon>Heunggongvirae</taxon>
        <taxon>Uroviricota</taxon>
        <taxon>Caudoviricetes</taxon>
        <taxon>Vandenendeviridae</taxon>
        <taxon>Gorskivirinae</taxon>
        <taxon>Flaumdravirus</taxon>
        <taxon>Flaumdravirus KIL4</taxon>
    </lineage>
</organism>
<keyword evidence="3" id="KW-1185">Reference proteome</keyword>
<sequence>MRTLKAVEFVKPYEYEAAKKQARKQEIGRRSGRRGTSAWGLWAEAE</sequence>
<evidence type="ECO:0000313" key="2">
    <source>
        <dbReference type="EMBL" id="AMR57399.1"/>
    </source>
</evidence>